<keyword evidence="4" id="KW-1185">Reference proteome</keyword>
<dbReference type="Pfam" id="PF00403">
    <property type="entry name" value="HMA"/>
    <property type="match status" value="1"/>
</dbReference>
<dbReference type="Gene3D" id="3.30.70.100">
    <property type="match status" value="1"/>
</dbReference>
<feature type="compositionally biased region" description="Basic and acidic residues" evidence="1">
    <location>
        <begin position="88"/>
        <end position="114"/>
    </location>
</feature>
<feature type="region of interest" description="Disordered" evidence="1">
    <location>
        <begin position="50"/>
        <end position="126"/>
    </location>
</feature>
<reference evidence="3 4" key="1">
    <citation type="journal article" date="2024" name="Plant J.">
        <title>Genome sequences and population genomics reveal climatic adaptation and genomic divergence between two closely related sweetgum species.</title>
        <authorList>
            <person name="Xu W.Q."/>
            <person name="Ren C.Q."/>
            <person name="Zhang X.Y."/>
            <person name="Comes H.P."/>
            <person name="Liu X.H."/>
            <person name="Li Y.G."/>
            <person name="Kettle C.J."/>
            <person name="Jalonen R."/>
            <person name="Gaisberger H."/>
            <person name="Ma Y.Z."/>
            <person name="Qiu Y.X."/>
        </authorList>
    </citation>
    <scope>NUCLEOTIDE SEQUENCE [LARGE SCALE GENOMIC DNA]</scope>
    <source>
        <strain evidence="3">Hangzhou</strain>
    </source>
</reference>
<dbReference type="PANTHER" id="PTHR46119">
    <property type="entry name" value="OS08G0405700 PROTEIN"/>
    <property type="match status" value="1"/>
</dbReference>
<proteinExistence type="predicted"/>
<dbReference type="InterPro" id="IPR036163">
    <property type="entry name" value="HMA_dom_sf"/>
</dbReference>
<name>A0AAP0S9Q0_LIQFO</name>
<feature type="compositionally biased region" description="Polar residues" evidence="1">
    <location>
        <begin position="252"/>
        <end position="269"/>
    </location>
</feature>
<feature type="region of interest" description="Disordered" evidence="1">
    <location>
        <begin position="157"/>
        <end position="184"/>
    </location>
</feature>
<feature type="region of interest" description="Disordered" evidence="1">
    <location>
        <begin position="252"/>
        <end position="277"/>
    </location>
</feature>
<evidence type="ECO:0000259" key="2">
    <source>
        <dbReference type="PROSITE" id="PS50846"/>
    </source>
</evidence>
<dbReference type="Proteomes" id="UP001415857">
    <property type="component" value="Unassembled WGS sequence"/>
</dbReference>
<dbReference type="InterPro" id="IPR044526">
    <property type="entry name" value="NAKR1-3"/>
</dbReference>
<accession>A0AAP0S9Q0</accession>
<feature type="compositionally biased region" description="Basic and acidic residues" evidence="1">
    <location>
        <begin position="157"/>
        <end position="169"/>
    </location>
</feature>
<dbReference type="InterPro" id="IPR006121">
    <property type="entry name" value="HMA_dom"/>
</dbReference>
<protein>
    <recommendedName>
        <fullName evidence="2">HMA domain-containing protein</fullName>
    </recommendedName>
</protein>
<dbReference type="CDD" id="cd00371">
    <property type="entry name" value="HMA"/>
    <property type="match status" value="1"/>
</dbReference>
<dbReference type="GO" id="GO:0046872">
    <property type="term" value="F:metal ion binding"/>
    <property type="evidence" value="ECO:0007669"/>
    <property type="project" value="InterPro"/>
</dbReference>
<evidence type="ECO:0000313" key="4">
    <source>
        <dbReference type="Proteomes" id="UP001415857"/>
    </source>
</evidence>
<dbReference type="SUPFAM" id="SSF55008">
    <property type="entry name" value="HMA, heavy metal-associated domain"/>
    <property type="match status" value="1"/>
</dbReference>
<organism evidence="3 4">
    <name type="scientific">Liquidambar formosana</name>
    <name type="common">Formosan gum</name>
    <dbReference type="NCBI Taxonomy" id="63359"/>
    <lineage>
        <taxon>Eukaryota</taxon>
        <taxon>Viridiplantae</taxon>
        <taxon>Streptophyta</taxon>
        <taxon>Embryophyta</taxon>
        <taxon>Tracheophyta</taxon>
        <taxon>Spermatophyta</taxon>
        <taxon>Magnoliopsida</taxon>
        <taxon>eudicotyledons</taxon>
        <taxon>Gunneridae</taxon>
        <taxon>Pentapetalae</taxon>
        <taxon>Saxifragales</taxon>
        <taxon>Altingiaceae</taxon>
        <taxon>Liquidambar</taxon>
    </lineage>
</organism>
<dbReference type="AlphaFoldDB" id="A0AAP0S9Q0"/>
<dbReference type="EMBL" id="JBBPBK010000002">
    <property type="protein sequence ID" value="KAK9290462.1"/>
    <property type="molecule type" value="Genomic_DNA"/>
</dbReference>
<gene>
    <name evidence="3" type="ORF">L1049_008632</name>
</gene>
<comment type="caution">
    <text evidence="3">The sequence shown here is derived from an EMBL/GenBank/DDBJ whole genome shotgun (WGS) entry which is preliminary data.</text>
</comment>
<evidence type="ECO:0000313" key="3">
    <source>
        <dbReference type="EMBL" id="KAK9290462.1"/>
    </source>
</evidence>
<evidence type="ECO:0000256" key="1">
    <source>
        <dbReference type="SAM" id="MobiDB-lite"/>
    </source>
</evidence>
<feature type="domain" description="HMA" evidence="2">
    <location>
        <begin position="187"/>
        <end position="253"/>
    </location>
</feature>
<sequence length="277" mass="29437">MKGIDIFCASQASTAICMSMDEGSTSSSTIRLGGRAIDRHNPIIRDVRRTTKTLTGGAPCSSQPPISPKPLHQHQKSRKSSSSSKPSDSSKKNSEKQSDQKRKSCAKPTDDSIKKSCAKPGDLISPPESSRYLLSDAVFFDGLSDVDPVLALAPVEPKKTSHEAVKTDESAAEPAASKPLSSSGSSDQVVVLRVSLHCKGCEGKVRKHIARMEGVTSFNIDFAAKKVTVIGNVTPLGVLESVSKVKSAQLWTPAAQSSLQPPSAGSSTKMETKKFKE</sequence>
<dbReference type="PROSITE" id="PS50846">
    <property type="entry name" value="HMA_2"/>
    <property type="match status" value="1"/>
</dbReference>
<dbReference type="PANTHER" id="PTHR46119:SF15">
    <property type="entry name" value="PROTEIN SODIUM POTASSIUM ROOT DEFECTIVE 2"/>
    <property type="match status" value="1"/>
</dbReference>